<comment type="caution">
    <text evidence="3">The sequence shown here is derived from an EMBL/GenBank/DDBJ whole genome shotgun (WGS) entry which is preliminary data.</text>
</comment>
<name>A0A2K3JY03_TRIPR</name>
<reference evidence="3 4" key="1">
    <citation type="journal article" date="2014" name="Am. J. Bot.">
        <title>Genome assembly and annotation for red clover (Trifolium pratense; Fabaceae).</title>
        <authorList>
            <person name="Istvanek J."/>
            <person name="Jaros M."/>
            <person name="Krenek A."/>
            <person name="Repkova J."/>
        </authorList>
    </citation>
    <scope>NUCLEOTIDE SEQUENCE [LARGE SCALE GENOMIC DNA]</scope>
    <source>
        <strain evidence="4">cv. Tatra</strain>
        <tissue evidence="3">Young leaves</tissue>
    </source>
</reference>
<evidence type="ECO:0000313" key="4">
    <source>
        <dbReference type="Proteomes" id="UP000236291"/>
    </source>
</evidence>
<sequence>PKTYDVFLSFRGEDSRPKFMSHLYSYLQNAGIYAFRDDEEIQGGDQISISLLRAIRQSRISIVVLSANYVNSRWCMLELEMIMEMGRNRGLVVVPVFYEVDPSEVRHQKGRFGEGFENLISKISVDESTKSRWQRDLYEICGIRGFVLKDSRCDDVW</sequence>
<accession>A0A2K3JY03</accession>
<gene>
    <name evidence="3" type="ORF">L195_g051141</name>
</gene>
<dbReference type="SUPFAM" id="SSF52200">
    <property type="entry name" value="Toll/Interleukin receptor TIR domain"/>
    <property type="match status" value="1"/>
</dbReference>
<dbReference type="PROSITE" id="PS50104">
    <property type="entry name" value="TIR"/>
    <property type="match status" value="1"/>
</dbReference>
<dbReference type="FunFam" id="3.40.50.10140:FF:000007">
    <property type="entry name" value="Disease resistance protein (TIR-NBS-LRR class)"/>
    <property type="match status" value="1"/>
</dbReference>
<feature type="non-terminal residue" evidence="3">
    <location>
        <position position="1"/>
    </location>
</feature>
<organism evidence="3 4">
    <name type="scientific">Trifolium pratense</name>
    <name type="common">Red clover</name>
    <dbReference type="NCBI Taxonomy" id="57577"/>
    <lineage>
        <taxon>Eukaryota</taxon>
        <taxon>Viridiplantae</taxon>
        <taxon>Streptophyta</taxon>
        <taxon>Embryophyta</taxon>
        <taxon>Tracheophyta</taxon>
        <taxon>Spermatophyta</taxon>
        <taxon>Magnoliopsida</taxon>
        <taxon>eudicotyledons</taxon>
        <taxon>Gunneridae</taxon>
        <taxon>Pentapetalae</taxon>
        <taxon>rosids</taxon>
        <taxon>fabids</taxon>
        <taxon>Fabales</taxon>
        <taxon>Fabaceae</taxon>
        <taxon>Papilionoideae</taxon>
        <taxon>50 kb inversion clade</taxon>
        <taxon>NPAAA clade</taxon>
        <taxon>Hologalegina</taxon>
        <taxon>IRL clade</taxon>
        <taxon>Trifolieae</taxon>
        <taxon>Trifolium</taxon>
    </lineage>
</organism>
<dbReference type="InterPro" id="IPR035897">
    <property type="entry name" value="Toll_tir_struct_dom_sf"/>
</dbReference>
<reference evidence="3 4" key="2">
    <citation type="journal article" date="2017" name="Front. Plant Sci.">
        <title>Gene Classification and Mining of Molecular Markers Useful in Red Clover (Trifolium pratense) Breeding.</title>
        <authorList>
            <person name="Istvanek J."/>
            <person name="Dluhosova J."/>
            <person name="Dluhos P."/>
            <person name="Patkova L."/>
            <person name="Nedelnik J."/>
            <person name="Repkova J."/>
        </authorList>
    </citation>
    <scope>NUCLEOTIDE SEQUENCE [LARGE SCALE GENOMIC DNA]</scope>
    <source>
        <strain evidence="4">cv. Tatra</strain>
        <tissue evidence="3">Young leaves</tissue>
    </source>
</reference>
<dbReference type="EMBL" id="ASHM01079539">
    <property type="protein sequence ID" value="PNX58888.1"/>
    <property type="molecule type" value="Genomic_DNA"/>
</dbReference>
<dbReference type="GO" id="GO:0007165">
    <property type="term" value="P:signal transduction"/>
    <property type="evidence" value="ECO:0007669"/>
    <property type="project" value="InterPro"/>
</dbReference>
<dbReference type="Pfam" id="PF01582">
    <property type="entry name" value="TIR"/>
    <property type="match status" value="1"/>
</dbReference>
<dbReference type="Gene3D" id="3.40.50.10140">
    <property type="entry name" value="Toll/interleukin-1 receptor homology (TIR) domain"/>
    <property type="match status" value="1"/>
</dbReference>
<dbReference type="PANTHER" id="PTHR32009:SF160">
    <property type="entry name" value="DISEASE RESISTANCE PROTEIN (TIR-NBS-LRR CLASS)"/>
    <property type="match status" value="1"/>
</dbReference>
<dbReference type="Proteomes" id="UP000236291">
    <property type="component" value="Unassembled WGS sequence"/>
</dbReference>
<dbReference type="InterPro" id="IPR000157">
    <property type="entry name" value="TIR_dom"/>
</dbReference>
<proteinExistence type="predicted"/>
<evidence type="ECO:0000313" key="3">
    <source>
        <dbReference type="EMBL" id="PNX58888.1"/>
    </source>
</evidence>
<protein>
    <submittedName>
        <fullName evidence="3">Disease resistance protein (TIR-NBS-LRR class)</fullName>
    </submittedName>
</protein>
<keyword evidence="1" id="KW-0520">NAD</keyword>
<dbReference type="SMART" id="SM00255">
    <property type="entry name" value="TIR"/>
    <property type="match status" value="1"/>
</dbReference>
<evidence type="ECO:0000256" key="1">
    <source>
        <dbReference type="ARBA" id="ARBA00023027"/>
    </source>
</evidence>
<feature type="domain" description="TIR" evidence="2">
    <location>
        <begin position="2"/>
        <end position="157"/>
    </location>
</feature>
<evidence type="ECO:0000259" key="2">
    <source>
        <dbReference type="PROSITE" id="PS50104"/>
    </source>
</evidence>
<dbReference type="PANTHER" id="PTHR32009">
    <property type="entry name" value="TMV RESISTANCE PROTEIN N-LIKE"/>
    <property type="match status" value="1"/>
</dbReference>
<dbReference type="AlphaFoldDB" id="A0A2K3JY03"/>